<evidence type="ECO:0000313" key="15">
    <source>
        <dbReference type="Proteomes" id="UP000070188"/>
    </source>
</evidence>
<dbReference type="InterPro" id="IPR027417">
    <property type="entry name" value="P-loop_NTPase"/>
</dbReference>
<dbReference type="PATRIC" id="fig|1469144.10.peg.1494"/>
<reference evidence="16" key="2">
    <citation type="submission" date="2015-02" db="EMBL/GenBank/DDBJ databases">
        <title>Physiological reanalysis, assessment of diazotrophy, and genome sequences of multiple isolates of Streptomyces thermoautotrophicus.</title>
        <authorList>
            <person name="MacKellar D.C."/>
            <person name="Lieber L."/>
            <person name="Norman J."/>
            <person name="Bolger A."/>
            <person name="Tobin C."/>
            <person name="Murray J.W."/>
            <person name="Friesen M."/>
            <person name="Prell J."/>
        </authorList>
    </citation>
    <scope>NUCLEOTIDE SEQUENCE [LARGE SCALE GENOMIC DNA]</scope>
    <source>
        <strain evidence="16">UBT1</strain>
    </source>
</reference>
<proteinExistence type="predicted"/>
<dbReference type="InterPro" id="IPR050206">
    <property type="entry name" value="FtsK/SpoIIIE/SftA"/>
</dbReference>
<dbReference type="Proteomes" id="UP000070659">
    <property type="component" value="Unassembled WGS sequence"/>
</dbReference>
<evidence type="ECO:0000256" key="3">
    <source>
        <dbReference type="ARBA" id="ARBA00022692"/>
    </source>
</evidence>
<keyword evidence="3 10" id="KW-0812">Transmembrane</keyword>
<dbReference type="RefSeq" id="WP_066885536.1">
    <property type="nucleotide sequence ID" value="NZ_JYIJ01000015.1"/>
</dbReference>
<feature type="domain" description="FtsK" evidence="11">
    <location>
        <begin position="810"/>
        <end position="1001"/>
    </location>
</feature>
<evidence type="ECO:0000256" key="4">
    <source>
        <dbReference type="ARBA" id="ARBA00022737"/>
    </source>
</evidence>
<dbReference type="EMBL" id="JYIJ01000015">
    <property type="protein sequence ID" value="KWX04515.1"/>
    <property type="molecule type" value="Genomic_DNA"/>
</dbReference>
<dbReference type="Proteomes" id="UP000070598">
    <property type="component" value="Unassembled WGS sequence"/>
</dbReference>
<dbReference type="NCBIfam" id="TIGR03925">
    <property type="entry name" value="T7SS_EccC_b"/>
    <property type="match status" value="1"/>
</dbReference>
<accession>A0A132MPB8</accession>
<dbReference type="EMBL" id="JYIK01000866">
    <property type="protein sequence ID" value="KWX09205.1"/>
    <property type="molecule type" value="Genomic_DNA"/>
</dbReference>
<dbReference type="CDD" id="cd01127">
    <property type="entry name" value="TrwB_TraG_TraD_VirD4"/>
    <property type="match status" value="1"/>
</dbReference>
<dbReference type="Pfam" id="PF01580">
    <property type="entry name" value="FtsK_SpoIIIE"/>
    <property type="match status" value="3"/>
</dbReference>
<evidence type="ECO:0000256" key="5">
    <source>
        <dbReference type="ARBA" id="ARBA00022741"/>
    </source>
</evidence>
<dbReference type="NCBIfam" id="TIGR03924">
    <property type="entry name" value="T7SS_EccC_a"/>
    <property type="match status" value="1"/>
</dbReference>
<dbReference type="InterPro" id="IPR003593">
    <property type="entry name" value="AAA+_ATPase"/>
</dbReference>
<dbReference type="OrthoDB" id="9807790at2"/>
<keyword evidence="8 10" id="KW-0472">Membrane</keyword>
<feature type="domain" description="FtsK" evidence="11">
    <location>
        <begin position="1098"/>
        <end position="1282"/>
    </location>
</feature>
<reference evidence="12" key="4">
    <citation type="submission" date="2015-04" db="EMBL/GenBank/DDBJ databases">
        <title>Physiological reanalysis, assessment of diazotrophy, and genome sequences of multiple isolates of Streptomyces thermoautotrophicus.</title>
        <authorList>
            <person name="MacKellar D.C."/>
            <person name="Lieber L."/>
            <person name="Norman J."/>
            <person name="Bolger A."/>
            <person name="Tobin C."/>
            <person name="Murray J.W."/>
            <person name="Woodward J."/>
            <person name="Friesen M."/>
            <person name="Prell J."/>
        </authorList>
    </citation>
    <scope>NUCLEOTIDE SEQUENCE [LARGE SCALE GENOMIC DNA]</scope>
    <source>
        <strain evidence="12">H1</strain>
    </source>
</reference>
<dbReference type="PROSITE" id="PS50901">
    <property type="entry name" value="FTSK"/>
    <property type="match status" value="3"/>
</dbReference>
<reference evidence="13 17" key="1">
    <citation type="submission" date="2015-02" db="EMBL/GenBank/DDBJ databases">
        <title>Physiological reanalysis, assessment of diazotrophy, and genome sequences of multiple isolates of Streptomyces thermoautotrophicus.</title>
        <authorList>
            <person name="MacKellar D.C."/>
            <person name="Lieber L."/>
            <person name="Norman J."/>
            <person name="Bolger A."/>
            <person name="Tobin C."/>
            <person name="Murray J.W."/>
            <person name="Prell J."/>
        </authorList>
    </citation>
    <scope>NUCLEOTIDE SEQUENCE [LARGE SCALE GENOMIC DNA]</scope>
    <source>
        <strain evidence="13 17">UBT1</strain>
    </source>
</reference>
<sequence>MSVTIVKRPPRVPPPTVPSEEIVLQPPPELPRMGDRGSWLMNALPMVGGLASVGVMFTGQRNVALYAMSGLMLMSTIGYIVIAFVRQRQQRTEKMVDVRRDYLRYLSQTRKHVRRVAARQREAQLFIHPDPDQLWSVVSASDRLWERRPADPDFAQVRVGLGDQLLATPLRAPETAPLDELEPVSAEALRRFLRTHGTLEELPMAISLRAFHRVFVVGEPDQARGQVRAMLAQLMTFHSPEDLQIAICTNSRNLNEWDWVKWLPHAQHPKLTDATGPVRMVSENLEQIEHWLPDLSNRPRFTRDAQPLFDQPHLVVVIDEGYVPVDCLLASYDGLLGVTVIEVNPTNYEDLPRGGLRITTQDGKTYLEAASGAAYQGRGDWLSLPQAESLARQLAPLRLSNAADDEPLLANLSFTDLMGLNDAADVNPAKQWRRLAPHEKLRVPIGVGETGEPVELDLKEASLNGMGPHGLCIGATGSGKSELLRTLVLALAITHSSEILNFVLTDFKGGATFQGMEDMPHVAAVITNLADDLTMVDRMQDAISGEILRRQTVLNQAGYKNIHDYERARETGTALEPLPSLLIIVDEFSELLTAKPDFIDMFLQIGRVGRSLGVHLLLASQRLESGKIRGLEAFLSYRIGLKTFNAAESREVLGVPDAYTLPPVPGSGYLKSDTENLVRFKAAYVSGPYKPSGGASPEQRVDSTRKPVLFSTTYVPLQEEQQQAQIAVAQPETAKTQEKTVLQVIVERLKGQGPPAHQVWLPPLKEPPTLDKLLGELQVTPDRGLQAVHLPLGRLAAPIGIKDNPANQSRDPLWINMTRGSEGHALIVGGPQSGKSTLLRTVICALALTHTPQEVQFYCLDFGGGALMTLQSLPHVGAVAGRLDAELVRRVLSEMLAIIEKREQLFVQHQIDSIETFRQKRANGEIEDPYGDVFLVVDGWLTLKQDFELLEQEIVEIASRGLSFGVHVVIAANRWAEIKPALKDQIGTRLELRLGDPMESDVDRKIAANVPNGAPGRGLAPDKLHFLAAVPRIDGQETDLGLADGVAHLVQAVTQAWQDRPAAPRVRTLPLMLPFKELPVAGQDTERGVPIGIDETRLAPVYLDFDADPHFIVFGDSEAGKTNFLRMLARGITDRYPPDKARLLVVDYRHTLLNQVNPEHLLYYAPAAPGVQAMVNDLKTALTKRIPGPDVTPEQVRDRSWWSGPDVFIIVDDYDLVVTSSGNPLAPLVEFLPLARDVGLHVILARRTGGAGRAMFEPMLQRLKDLGTPGLLLSGAREEGALLGNVKPSPQPPGRGVLVTRKRGAQLVQTAYLPAPR</sequence>
<feature type="binding site" evidence="9">
    <location>
        <begin position="829"/>
        <end position="836"/>
    </location>
    <ligand>
        <name>ATP</name>
        <dbReference type="ChEBI" id="CHEBI:30616"/>
    </ligand>
</feature>
<keyword evidence="5 9" id="KW-0547">Nucleotide-binding</keyword>
<dbReference type="SMART" id="SM00382">
    <property type="entry name" value="AAA"/>
    <property type="match status" value="3"/>
</dbReference>
<organism evidence="12 15">
    <name type="scientific">Carbonactinospora thermoautotrophica</name>
    <dbReference type="NCBI Taxonomy" id="1469144"/>
    <lineage>
        <taxon>Bacteria</taxon>
        <taxon>Bacillati</taxon>
        <taxon>Actinomycetota</taxon>
        <taxon>Actinomycetes</taxon>
        <taxon>Kitasatosporales</taxon>
        <taxon>Carbonactinosporaceae</taxon>
        <taxon>Carbonactinospora</taxon>
    </lineage>
</organism>
<comment type="subcellular location">
    <subcellularLocation>
        <location evidence="1">Cell membrane</location>
        <topology evidence="1">Multi-pass membrane protein</topology>
    </subcellularLocation>
</comment>
<dbReference type="EMBL" id="LAXD01000001">
    <property type="protein sequence ID" value="KWW99716.1"/>
    <property type="molecule type" value="Genomic_DNA"/>
</dbReference>
<evidence type="ECO:0000256" key="6">
    <source>
        <dbReference type="ARBA" id="ARBA00022840"/>
    </source>
</evidence>
<evidence type="ECO:0000256" key="1">
    <source>
        <dbReference type="ARBA" id="ARBA00004651"/>
    </source>
</evidence>
<dbReference type="Gene3D" id="3.40.50.300">
    <property type="entry name" value="P-loop containing nucleotide triphosphate hydrolases"/>
    <property type="match status" value="4"/>
</dbReference>
<evidence type="ECO:0000256" key="8">
    <source>
        <dbReference type="ARBA" id="ARBA00023136"/>
    </source>
</evidence>
<evidence type="ECO:0000313" key="12">
    <source>
        <dbReference type="EMBL" id="KWW99716.1"/>
    </source>
</evidence>
<reference evidence="15" key="3">
    <citation type="submission" date="2015-04" db="EMBL/GenBank/DDBJ databases">
        <title>Physiological reanalysis, assessment of diazotrophy, and genome sequences of multiple isolates of Streptomyces thermoautotrophicus.</title>
        <authorList>
            <person name="MacKellar D.C."/>
            <person name="Lieber L."/>
            <person name="Norman J."/>
            <person name="Bolger A."/>
            <person name="Tobin C."/>
            <person name="Murray J.W."/>
            <person name="Chang R."/>
            <person name="Ford T."/>
            <person name="Nguyen P.Q."/>
            <person name="Woodward J."/>
            <person name="Permingeat H."/>
            <person name="Joshi N.S."/>
            <person name="Silver P.A."/>
            <person name="Usadel B."/>
            <person name="Rutherford A.W."/>
            <person name="Friesen M."/>
            <person name="Prell J."/>
        </authorList>
    </citation>
    <scope>NUCLEOTIDE SEQUENCE [LARGE SCALE GENOMIC DNA]</scope>
    <source>
        <strain evidence="15">H1</strain>
    </source>
</reference>
<evidence type="ECO:0000313" key="13">
    <source>
        <dbReference type="EMBL" id="KWX04515.1"/>
    </source>
</evidence>
<gene>
    <name evidence="12" type="ORF">LI90_1355</name>
    <name evidence="13" type="ORF">TH66_08140</name>
    <name evidence="14" type="ORF">TR74_11000</name>
</gene>
<dbReference type="PANTHER" id="PTHR22683">
    <property type="entry name" value="SPORULATION PROTEIN RELATED"/>
    <property type="match status" value="1"/>
</dbReference>
<name>A0A132MPB8_9ACTN</name>
<evidence type="ECO:0000256" key="2">
    <source>
        <dbReference type="ARBA" id="ARBA00022475"/>
    </source>
</evidence>
<dbReference type="InterPro" id="IPR002543">
    <property type="entry name" value="FtsK_dom"/>
</dbReference>
<dbReference type="STRING" id="1469144.LI90_1355"/>
<dbReference type="InterPro" id="IPR023837">
    <property type="entry name" value="EccCb-like_Actinobacteria"/>
</dbReference>
<feature type="transmembrane region" description="Helical" evidence="10">
    <location>
        <begin position="63"/>
        <end position="85"/>
    </location>
</feature>
<protein>
    <submittedName>
        <fullName evidence="12">Putative ATP/GTP binding protein (Putative membrane protein)</fullName>
    </submittedName>
    <submittedName>
        <fullName evidence="13">Secretion protein EccC</fullName>
    </submittedName>
</protein>
<dbReference type="PANTHER" id="PTHR22683:SF1">
    <property type="entry name" value="TYPE VII SECRETION SYSTEM PROTEIN ESSC"/>
    <property type="match status" value="1"/>
</dbReference>
<keyword evidence="15" id="KW-1185">Reference proteome</keyword>
<keyword evidence="7 10" id="KW-1133">Transmembrane helix</keyword>
<dbReference type="SUPFAM" id="SSF52540">
    <property type="entry name" value="P-loop containing nucleoside triphosphate hydrolases"/>
    <property type="match status" value="3"/>
</dbReference>
<evidence type="ECO:0000256" key="9">
    <source>
        <dbReference type="PROSITE-ProRule" id="PRU00289"/>
    </source>
</evidence>
<evidence type="ECO:0000256" key="10">
    <source>
        <dbReference type="SAM" id="Phobius"/>
    </source>
</evidence>
<keyword evidence="6 9" id="KW-0067">ATP-binding</keyword>
<feature type="domain" description="FtsK" evidence="11">
    <location>
        <begin position="451"/>
        <end position="650"/>
    </location>
</feature>
<evidence type="ECO:0000313" key="16">
    <source>
        <dbReference type="Proteomes" id="UP000070598"/>
    </source>
</evidence>
<evidence type="ECO:0000313" key="17">
    <source>
        <dbReference type="Proteomes" id="UP000070659"/>
    </source>
</evidence>
<dbReference type="GO" id="GO:0005886">
    <property type="term" value="C:plasma membrane"/>
    <property type="evidence" value="ECO:0007669"/>
    <property type="project" value="UniProtKB-SubCell"/>
</dbReference>
<keyword evidence="4" id="KW-0677">Repeat</keyword>
<dbReference type="GO" id="GO:0005524">
    <property type="term" value="F:ATP binding"/>
    <property type="evidence" value="ECO:0007669"/>
    <property type="project" value="UniProtKB-UniRule"/>
</dbReference>
<evidence type="ECO:0000256" key="7">
    <source>
        <dbReference type="ARBA" id="ARBA00022989"/>
    </source>
</evidence>
<feature type="binding site" evidence="9">
    <location>
        <begin position="1115"/>
        <end position="1122"/>
    </location>
    <ligand>
        <name>ATP</name>
        <dbReference type="ChEBI" id="CHEBI:30616"/>
    </ligand>
</feature>
<feature type="binding site" evidence="9">
    <location>
        <begin position="474"/>
        <end position="481"/>
    </location>
    <ligand>
        <name>ATP</name>
        <dbReference type="ChEBI" id="CHEBI:30616"/>
    </ligand>
</feature>
<dbReference type="InterPro" id="IPR023836">
    <property type="entry name" value="EccCa-like_Actinobacteria"/>
</dbReference>
<comment type="caution">
    <text evidence="12">The sequence shown here is derived from an EMBL/GenBank/DDBJ whole genome shotgun (WGS) entry which is preliminary data.</text>
</comment>
<dbReference type="Proteomes" id="UP000070188">
    <property type="component" value="Unassembled WGS sequence"/>
</dbReference>
<dbReference type="GO" id="GO:0003677">
    <property type="term" value="F:DNA binding"/>
    <property type="evidence" value="ECO:0007669"/>
    <property type="project" value="InterPro"/>
</dbReference>
<evidence type="ECO:0000313" key="14">
    <source>
        <dbReference type="EMBL" id="KWX09205.1"/>
    </source>
</evidence>
<evidence type="ECO:0000259" key="11">
    <source>
        <dbReference type="PROSITE" id="PS50901"/>
    </source>
</evidence>
<keyword evidence="2" id="KW-1003">Cell membrane</keyword>